<sequence length="154" mass="17643">MKIRRVDQKNNIEIEAMMAIWESSVKATHHFLTINDINALKPAVKNGLLMIEQLYGYYDQKLLGFIGVEGEKIEMLFIDANALNQGIGKKLLQYAIDTLKIKYVDVNEQNEKALGFYQHMGFQVTSRSELDEQGNAFPILHLKMKENEGSIHEN</sequence>
<dbReference type="InterPro" id="IPR016181">
    <property type="entry name" value="Acyl_CoA_acyltransferase"/>
</dbReference>
<dbReference type="Pfam" id="PF13673">
    <property type="entry name" value="Acetyltransf_10"/>
    <property type="match status" value="1"/>
</dbReference>
<protein>
    <submittedName>
        <fullName evidence="4">GNAT family N-acetyltransferase</fullName>
        <ecNumber evidence="4">2.3.1.-</ecNumber>
    </submittedName>
</protein>
<accession>A0ABU3F2M2</accession>
<dbReference type="Gene3D" id="3.40.630.30">
    <property type="match status" value="1"/>
</dbReference>
<dbReference type="PROSITE" id="PS51186">
    <property type="entry name" value="GNAT"/>
    <property type="match status" value="1"/>
</dbReference>
<dbReference type="PANTHER" id="PTHR43800">
    <property type="entry name" value="PEPTIDYL-LYSINE N-ACETYLTRANSFERASE YJAB"/>
    <property type="match status" value="1"/>
</dbReference>
<keyword evidence="5" id="KW-1185">Reference proteome</keyword>
<dbReference type="SUPFAM" id="SSF55729">
    <property type="entry name" value="Acyl-CoA N-acyltransferases (Nat)"/>
    <property type="match status" value="1"/>
</dbReference>
<organism evidence="4 5">
    <name type="scientific">Enterococcus hulanensis</name>
    <dbReference type="NCBI Taxonomy" id="2559929"/>
    <lineage>
        <taxon>Bacteria</taxon>
        <taxon>Bacillati</taxon>
        <taxon>Bacillota</taxon>
        <taxon>Bacilli</taxon>
        <taxon>Lactobacillales</taxon>
        <taxon>Enterococcaceae</taxon>
        <taxon>Enterococcus</taxon>
    </lineage>
</organism>
<keyword evidence="1 4" id="KW-0808">Transferase</keyword>
<evidence type="ECO:0000256" key="1">
    <source>
        <dbReference type="ARBA" id="ARBA00022679"/>
    </source>
</evidence>
<dbReference type="EMBL" id="JARPYI010000010">
    <property type="protein sequence ID" value="MDT2601364.1"/>
    <property type="molecule type" value="Genomic_DNA"/>
</dbReference>
<proteinExistence type="predicted"/>
<comment type="caution">
    <text evidence="4">The sequence shown here is derived from an EMBL/GenBank/DDBJ whole genome shotgun (WGS) entry which is preliminary data.</text>
</comment>
<dbReference type="InterPro" id="IPR000182">
    <property type="entry name" value="GNAT_dom"/>
</dbReference>
<dbReference type="PANTHER" id="PTHR43800:SF1">
    <property type="entry name" value="PEPTIDYL-LYSINE N-ACETYLTRANSFERASE YJAB"/>
    <property type="match status" value="1"/>
</dbReference>
<dbReference type="Proteomes" id="UP001252875">
    <property type="component" value="Unassembled WGS sequence"/>
</dbReference>
<dbReference type="CDD" id="cd04301">
    <property type="entry name" value="NAT_SF"/>
    <property type="match status" value="1"/>
</dbReference>
<dbReference type="EC" id="2.3.1.-" evidence="4"/>
<feature type="domain" description="N-acetyltransferase" evidence="3">
    <location>
        <begin position="1"/>
        <end position="146"/>
    </location>
</feature>
<keyword evidence="2 4" id="KW-0012">Acyltransferase</keyword>
<evidence type="ECO:0000256" key="2">
    <source>
        <dbReference type="ARBA" id="ARBA00023315"/>
    </source>
</evidence>
<evidence type="ECO:0000259" key="3">
    <source>
        <dbReference type="PROSITE" id="PS51186"/>
    </source>
</evidence>
<gene>
    <name evidence="4" type="ORF">P7D85_16365</name>
</gene>
<dbReference type="GO" id="GO:0016746">
    <property type="term" value="F:acyltransferase activity"/>
    <property type="evidence" value="ECO:0007669"/>
    <property type="project" value="UniProtKB-KW"/>
</dbReference>
<evidence type="ECO:0000313" key="5">
    <source>
        <dbReference type="Proteomes" id="UP001252875"/>
    </source>
</evidence>
<name>A0ABU3F2M2_9ENTE</name>
<dbReference type="RefSeq" id="WP_311823084.1">
    <property type="nucleotide sequence ID" value="NZ_JARPYF010000009.1"/>
</dbReference>
<evidence type="ECO:0000313" key="4">
    <source>
        <dbReference type="EMBL" id="MDT2601364.1"/>
    </source>
</evidence>
<reference evidence="4 5" key="1">
    <citation type="submission" date="2023-03" db="EMBL/GenBank/DDBJ databases">
        <authorList>
            <person name="Shen W."/>
            <person name="Cai J."/>
        </authorList>
    </citation>
    <scope>NUCLEOTIDE SEQUENCE [LARGE SCALE GENOMIC DNA]</scope>
    <source>
        <strain evidence="4 5">D6-4</strain>
    </source>
</reference>